<proteinExistence type="predicted"/>
<dbReference type="Proteomes" id="UP000606786">
    <property type="component" value="Unassembled WGS sequence"/>
</dbReference>
<reference evidence="2" key="1">
    <citation type="submission" date="2020-11" db="EMBL/GenBank/DDBJ databases">
        <authorList>
            <person name="Whitehead M."/>
        </authorList>
    </citation>
    <scope>NUCLEOTIDE SEQUENCE</scope>
    <source>
        <strain evidence="2">EGII</strain>
    </source>
</reference>
<evidence type="ECO:0000313" key="2">
    <source>
        <dbReference type="EMBL" id="CAD6999487.1"/>
    </source>
</evidence>
<dbReference type="EMBL" id="CAJHJT010000012">
    <property type="protein sequence ID" value="CAD6999487.1"/>
    <property type="molecule type" value="Genomic_DNA"/>
</dbReference>
<comment type="caution">
    <text evidence="2">The sequence shown here is derived from an EMBL/GenBank/DDBJ whole genome shotgun (WGS) entry which is preliminary data.</text>
</comment>
<evidence type="ECO:0000313" key="3">
    <source>
        <dbReference type="Proteomes" id="UP000606786"/>
    </source>
</evidence>
<feature type="chain" id="PRO_5032794458" evidence="1">
    <location>
        <begin position="24"/>
        <end position="95"/>
    </location>
</feature>
<accession>A0A811UNX0</accession>
<evidence type="ECO:0000256" key="1">
    <source>
        <dbReference type="SAM" id="SignalP"/>
    </source>
</evidence>
<gene>
    <name evidence="2" type="ORF">CCAP1982_LOCUS8011</name>
</gene>
<feature type="signal peptide" evidence="1">
    <location>
        <begin position="1"/>
        <end position="23"/>
    </location>
</feature>
<sequence length="95" mass="10249">MSAALKIVLGLCVVLCFIQFIEMSRLPRDESAVQDSTADLINNLQNIVGDVVNKLKAAVDSDQVKKLIDDASKVLAETAKTAKSKIDEIAKDESS</sequence>
<protein>
    <submittedName>
        <fullName evidence="2">(Mediterranean fruit fly) hypothetical protein</fullName>
    </submittedName>
</protein>
<name>A0A811UNX0_CERCA</name>
<keyword evidence="1" id="KW-0732">Signal</keyword>
<keyword evidence="3" id="KW-1185">Reference proteome</keyword>
<dbReference type="AlphaFoldDB" id="A0A811UNX0"/>
<organism evidence="2 3">
    <name type="scientific">Ceratitis capitata</name>
    <name type="common">Mediterranean fruit fly</name>
    <name type="synonym">Tephritis capitata</name>
    <dbReference type="NCBI Taxonomy" id="7213"/>
    <lineage>
        <taxon>Eukaryota</taxon>
        <taxon>Metazoa</taxon>
        <taxon>Ecdysozoa</taxon>
        <taxon>Arthropoda</taxon>
        <taxon>Hexapoda</taxon>
        <taxon>Insecta</taxon>
        <taxon>Pterygota</taxon>
        <taxon>Neoptera</taxon>
        <taxon>Endopterygota</taxon>
        <taxon>Diptera</taxon>
        <taxon>Brachycera</taxon>
        <taxon>Muscomorpha</taxon>
        <taxon>Tephritoidea</taxon>
        <taxon>Tephritidae</taxon>
        <taxon>Ceratitis</taxon>
        <taxon>Ceratitis</taxon>
    </lineage>
</organism>